<dbReference type="EMBL" id="LT634361">
    <property type="protein sequence ID" value="SFZ83545.1"/>
    <property type="molecule type" value="Genomic_DNA"/>
</dbReference>
<dbReference type="KEGG" id="tmar:MARIT_2113"/>
<dbReference type="InterPro" id="IPR000866">
    <property type="entry name" value="AhpC/TSA"/>
</dbReference>
<dbReference type="InterPro" id="IPR013766">
    <property type="entry name" value="Thioredoxin_domain"/>
</dbReference>
<protein>
    <recommendedName>
        <fullName evidence="1">Thioredoxin domain-containing protein</fullName>
    </recommendedName>
</protein>
<dbReference type="RefSeq" id="WP_024741469.1">
    <property type="nucleotide sequence ID" value="NZ_BAUG01000027.1"/>
</dbReference>
<sequence>MRRVLLVLTFLLTLQGFSQKKIYYKDIVDDCIATASTDAAMLNDIVYNCIKDKYISNYDFTAIDGTVVSTNEIKKPMLLLTAATWCAPCWGEIPALNKLVEKYHDKVAFVMLFWDKKEGVERMAKKLDKRIVLVPSTEKMKNKSSIKIAGFTHKLDYPSAYLISKRKLILDFKRGAVSPTKKMGWDEVNKVNEEQLEAFIKPIL</sequence>
<keyword evidence="3" id="KW-1185">Reference proteome</keyword>
<dbReference type="STRING" id="1349785.GCA_000509405_01221"/>
<dbReference type="AlphaFoldDB" id="A0A2H1EBP2"/>
<evidence type="ECO:0000313" key="3">
    <source>
        <dbReference type="Proteomes" id="UP000231564"/>
    </source>
</evidence>
<feature type="domain" description="Thioredoxin" evidence="1">
    <location>
        <begin position="49"/>
        <end position="204"/>
    </location>
</feature>
<dbReference type="GeneID" id="47723595"/>
<dbReference type="InterPro" id="IPR036249">
    <property type="entry name" value="Thioredoxin-like_sf"/>
</dbReference>
<dbReference type="GO" id="GO:0016491">
    <property type="term" value="F:oxidoreductase activity"/>
    <property type="evidence" value="ECO:0007669"/>
    <property type="project" value="InterPro"/>
</dbReference>
<dbReference type="Gene3D" id="3.40.30.10">
    <property type="entry name" value="Glutaredoxin"/>
    <property type="match status" value="1"/>
</dbReference>
<reference evidence="2 3" key="1">
    <citation type="submission" date="2016-11" db="EMBL/GenBank/DDBJ databases">
        <authorList>
            <person name="Jaros S."/>
            <person name="Januszkiewicz K."/>
            <person name="Wedrychowicz H."/>
        </authorList>
    </citation>
    <scope>NUCLEOTIDE SEQUENCE [LARGE SCALE GENOMIC DNA]</scope>
    <source>
        <strain evidence="2">NCIMB 2154T</strain>
    </source>
</reference>
<name>A0A2H1EBP2_9FLAO</name>
<evidence type="ECO:0000313" key="2">
    <source>
        <dbReference type="EMBL" id="SFZ83545.1"/>
    </source>
</evidence>
<accession>A0A2H1EBP2</accession>
<proteinExistence type="predicted"/>
<evidence type="ECO:0000259" key="1">
    <source>
        <dbReference type="PROSITE" id="PS51352"/>
    </source>
</evidence>
<dbReference type="SUPFAM" id="SSF52833">
    <property type="entry name" value="Thioredoxin-like"/>
    <property type="match status" value="1"/>
</dbReference>
<dbReference type="Proteomes" id="UP000231564">
    <property type="component" value="Chromosome MARIT"/>
</dbReference>
<dbReference type="PROSITE" id="PS51352">
    <property type="entry name" value="THIOREDOXIN_2"/>
    <property type="match status" value="1"/>
</dbReference>
<gene>
    <name evidence="2" type="ORF">MARIT_2113</name>
</gene>
<dbReference type="Pfam" id="PF00578">
    <property type="entry name" value="AhpC-TSA"/>
    <property type="match status" value="1"/>
</dbReference>
<organism evidence="2 3">
    <name type="scientific">Tenacibaculum maritimum NCIMB 2154</name>
    <dbReference type="NCBI Taxonomy" id="1349785"/>
    <lineage>
        <taxon>Bacteria</taxon>
        <taxon>Pseudomonadati</taxon>
        <taxon>Bacteroidota</taxon>
        <taxon>Flavobacteriia</taxon>
        <taxon>Flavobacteriales</taxon>
        <taxon>Flavobacteriaceae</taxon>
        <taxon>Tenacibaculum</taxon>
    </lineage>
</organism>
<dbReference type="GO" id="GO:0016209">
    <property type="term" value="F:antioxidant activity"/>
    <property type="evidence" value="ECO:0007669"/>
    <property type="project" value="InterPro"/>
</dbReference>
<dbReference type="OrthoDB" id="1134224at2"/>